<keyword evidence="5" id="KW-1185">Reference proteome</keyword>
<feature type="region of interest" description="Disordered" evidence="2">
    <location>
        <begin position="840"/>
        <end position="860"/>
    </location>
</feature>
<feature type="domain" description="Fibronectin type-III" evidence="3">
    <location>
        <begin position="351"/>
        <end position="437"/>
    </location>
</feature>
<feature type="region of interest" description="Disordered" evidence="2">
    <location>
        <begin position="784"/>
        <end position="821"/>
    </location>
</feature>
<dbReference type="InterPro" id="IPR036116">
    <property type="entry name" value="FN3_sf"/>
</dbReference>
<dbReference type="Proteomes" id="UP001230051">
    <property type="component" value="Unassembled WGS sequence"/>
</dbReference>
<feature type="compositionally biased region" description="Basic and acidic residues" evidence="2">
    <location>
        <begin position="750"/>
        <end position="766"/>
    </location>
</feature>
<feature type="region of interest" description="Disordered" evidence="2">
    <location>
        <begin position="627"/>
        <end position="677"/>
    </location>
</feature>
<gene>
    <name evidence="4" type="ORF">AOXY_G26953</name>
</gene>
<feature type="compositionally biased region" description="Pro residues" evidence="2">
    <location>
        <begin position="795"/>
        <end position="805"/>
    </location>
</feature>
<dbReference type="PROSITE" id="PS50853">
    <property type="entry name" value="FN3"/>
    <property type="match status" value="3"/>
</dbReference>
<dbReference type="PANTHER" id="PTHR46708">
    <property type="entry name" value="TENASCIN"/>
    <property type="match status" value="1"/>
</dbReference>
<proteinExistence type="predicted"/>
<evidence type="ECO:0000256" key="2">
    <source>
        <dbReference type="SAM" id="MobiDB-lite"/>
    </source>
</evidence>
<dbReference type="InterPro" id="IPR013783">
    <property type="entry name" value="Ig-like_fold"/>
</dbReference>
<evidence type="ECO:0000313" key="4">
    <source>
        <dbReference type="EMBL" id="KAK1155586.1"/>
    </source>
</evidence>
<feature type="region of interest" description="Disordered" evidence="2">
    <location>
        <begin position="925"/>
        <end position="964"/>
    </location>
</feature>
<feature type="region of interest" description="Disordered" evidence="2">
    <location>
        <begin position="1031"/>
        <end position="1051"/>
    </location>
</feature>
<comment type="caution">
    <text evidence="4">The sequence shown here is derived from an EMBL/GenBank/DDBJ whole genome shotgun (WGS) entry which is preliminary data.</text>
</comment>
<dbReference type="Pfam" id="PF00041">
    <property type="entry name" value="fn3"/>
    <property type="match status" value="1"/>
</dbReference>
<dbReference type="SUPFAM" id="SSF48371">
    <property type="entry name" value="ARM repeat"/>
    <property type="match status" value="1"/>
</dbReference>
<dbReference type="SUPFAM" id="SSF49265">
    <property type="entry name" value="Fibronectin type III"/>
    <property type="match status" value="2"/>
</dbReference>
<evidence type="ECO:0000259" key="3">
    <source>
        <dbReference type="PROSITE" id="PS50853"/>
    </source>
</evidence>
<dbReference type="Gene3D" id="2.60.40.10">
    <property type="entry name" value="Immunoglobulins"/>
    <property type="match status" value="2"/>
</dbReference>
<sequence>MVLEWCGVLRGLLSQDPGQVMGVVEALVWELHQDKEGLIESLLRDPSSQDYMRALCRLLTSTETRLCSNAAYILGSIAESETGTQQLVSLGGAGDLLGTLTTLLSWDDAEAVMNAAGTIGTLAESSEGRRWILGERGFVEMVDSVIALLDARSEWTVSNAALVLARLSMCESGCRRLLEHPSSSRIISKLIASLRGDEAGCGMNAAFALGRLCDTDSGLQRILSMAEAPGMVVSLGAMLAQPDTDGSKNACFALSCLATEAEGHAHVLQSPAFPQLLNSLYCLLQAEDQDSAWFAAMTVKVLASQPSGVLKLREHRKLEDLLKSLVCSKTAGKELLEEVSLTLTKLQRLPRPLPPRTELLDSGSVLVSWETCTPGSGLEVTYSLFDGSCLLYSGLQSRFTLTEIPPGQVFLFRLRLFTPGDDTSPYSEAVRLAVQKEASLPGSPQDLRVIGCTQTQVKLSWAPPADPQGPLKGYQLFRGETLLDTTTELSCIAGGLSPSSLYEFGVCALGSMGRGAMARVEVRTADPGDHAPSKLAVTVLGRHEISVSWDIPEVPLGRLFNFELCINGRVVYLGTERSYTARRLAANTEYTCTVSVITSEGRCESRPVTKRTARDEYENTAKCLYSPARASQQQQQQQQPPLPPPAKELPDCSDRTKKPRGTGAPHKDPPRAPKAHLALSKGCCKVWDSDSTGGFGARHSRRPSTRSQRRDGSESSAQSVEAVPKTIPTGRPQQSDQRGLSPLSSGTDPCARERGGGHGPNMRREPCTKVVLNTVSDYDVGKPLFSRVQPREGVTPPPIRLPGKPPSSSSSCSSCSPAERPRGRAAVLLERRAKTESELLPWRGGRRREEQAQQEGAAGRRGSWLLEDSLQGIQSLTAVYIPGKESPFQLKHFQRGEAHTQLLSTKERLLSSDLLLRMNCVMQESSQQRRRAQSLSLSAGGRGPQLTTNHRTSRPPLPRAPPGLSSLLQDKASLVKRMQTLSEVDRIQLDWTRHHRTPAGRILRADPGYRGQGSLPQATLIWGPWTPLKRGHLRPSPEPSGAPGRSVSSTLSRYTCRLSPDTLSTPGALPLGDFTVAYNDTHLLNNDER</sequence>
<dbReference type="SMART" id="SM00060">
    <property type="entry name" value="FN3"/>
    <property type="match status" value="3"/>
</dbReference>
<organism evidence="4 5">
    <name type="scientific">Acipenser oxyrinchus oxyrinchus</name>
    <dbReference type="NCBI Taxonomy" id="40147"/>
    <lineage>
        <taxon>Eukaryota</taxon>
        <taxon>Metazoa</taxon>
        <taxon>Chordata</taxon>
        <taxon>Craniata</taxon>
        <taxon>Vertebrata</taxon>
        <taxon>Euteleostomi</taxon>
        <taxon>Actinopterygii</taxon>
        <taxon>Chondrostei</taxon>
        <taxon>Acipenseriformes</taxon>
        <taxon>Acipenseridae</taxon>
        <taxon>Acipenser</taxon>
    </lineage>
</organism>
<accession>A0AAD8CS03</accession>
<dbReference type="PANTHER" id="PTHR46708:SF11">
    <property type="entry name" value="RECEPTOR-TYPE TYROSINE-PROTEIN PHOSPHATASE ETA-LIKE"/>
    <property type="match status" value="1"/>
</dbReference>
<protein>
    <recommendedName>
        <fullName evidence="3">Fibronectin type-III domain-containing protein</fullName>
    </recommendedName>
</protein>
<dbReference type="EMBL" id="JAGXEW010000030">
    <property type="protein sequence ID" value="KAK1155586.1"/>
    <property type="molecule type" value="Genomic_DNA"/>
</dbReference>
<evidence type="ECO:0000256" key="1">
    <source>
        <dbReference type="ARBA" id="ARBA00022737"/>
    </source>
</evidence>
<feature type="region of interest" description="Disordered" evidence="2">
    <location>
        <begin position="691"/>
        <end position="766"/>
    </location>
</feature>
<dbReference type="InterPro" id="IPR016024">
    <property type="entry name" value="ARM-type_fold"/>
</dbReference>
<reference evidence="4" key="1">
    <citation type="submission" date="2022-02" db="EMBL/GenBank/DDBJ databases">
        <title>Atlantic sturgeon de novo genome assembly.</title>
        <authorList>
            <person name="Stock M."/>
            <person name="Klopp C."/>
            <person name="Guiguen Y."/>
            <person name="Cabau C."/>
            <person name="Parinello H."/>
            <person name="Santidrian Yebra-Pimentel E."/>
            <person name="Kuhl H."/>
            <person name="Dirks R.P."/>
            <person name="Guessner J."/>
            <person name="Wuertz S."/>
            <person name="Du K."/>
            <person name="Schartl M."/>
        </authorList>
    </citation>
    <scope>NUCLEOTIDE SEQUENCE</scope>
    <source>
        <strain evidence="4">STURGEONOMICS-FGT-2020</strain>
        <tissue evidence="4">Whole blood</tissue>
    </source>
</reference>
<dbReference type="Gene3D" id="1.25.10.10">
    <property type="entry name" value="Leucine-rich Repeat Variant"/>
    <property type="match status" value="2"/>
</dbReference>
<evidence type="ECO:0000313" key="5">
    <source>
        <dbReference type="Proteomes" id="UP001230051"/>
    </source>
</evidence>
<feature type="compositionally biased region" description="Low complexity" evidence="2">
    <location>
        <begin position="806"/>
        <end position="817"/>
    </location>
</feature>
<dbReference type="AlphaFoldDB" id="A0AAD8CS03"/>
<keyword evidence="1" id="KW-0677">Repeat</keyword>
<feature type="domain" description="Fibronectin type-III" evidence="3">
    <location>
        <begin position="443"/>
        <end position="528"/>
    </location>
</feature>
<feature type="compositionally biased region" description="Polar residues" evidence="2">
    <location>
        <begin position="731"/>
        <end position="747"/>
    </location>
</feature>
<name>A0AAD8CS03_ACIOX</name>
<dbReference type="CDD" id="cd00063">
    <property type="entry name" value="FN3"/>
    <property type="match status" value="2"/>
</dbReference>
<feature type="domain" description="Fibronectin type-III" evidence="3">
    <location>
        <begin position="531"/>
        <end position="615"/>
    </location>
</feature>
<dbReference type="InterPro" id="IPR011989">
    <property type="entry name" value="ARM-like"/>
</dbReference>
<dbReference type="InterPro" id="IPR050991">
    <property type="entry name" value="ECM_Regulatory_Proteins"/>
</dbReference>
<dbReference type="InterPro" id="IPR003961">
    <property type="entry name" value="FN3_dom"/>
</dbReference>